<dbReference type="SMART" id="SM00248">
    <property type="entry name" value="ANK"/>
    <property type="match status" value="5"/>
</dbReference>
<keyword evidence="2 3" id="KW-0040">ANK repeat</keyword>
<dbReference type="InterPro" id="IPR050776">
    <property type="entry name" value="Ank_Repeat/CDKN_Inhibitor"/>
</dbReference>
<accession>A0A2P6VF31</accession>
<keyword evidence="5" id="KW-1185">Reference proteome</keyword>
<dbReference type="PROSITE" id="PS50297">
    <property type="entry name" value="ANK_REP_REGION"/>
    <property type="match status" value="1"/>
</dbReference>
<dbReference type="PROSITE" id="PS50088">
    <property type="entry name" value="ANK_REPEAT"/>
    <property type="match status" value="2"/>
</dbReference>
<reference evidence="4 5" key="1">
    <citation type="journal article" date="2018" name="Plant J.">
        <title>Genome sequences of Chlorella sorokiniana UTEX 1602 and Micractinium conductrix SAG 241.80: implications to maltose excretion by a green alga.</title>
        <authorList>
            <person name="Arriola M.B."/>
            <person name="Velmurugan N."/>
            <person name="Zhang Y."/>
            <person name="Plunkett M.H."/>
            <person name="Hondzo H."/>
            <person name="Barney B.M."/>
        </authorList>
    </citation>
    <scope>NUCLEOTIDE SEQUENCE [LARGE SCALE GENOMIC DNA]</scope>
    <source>
        <strain evidence="4 5">SAG 241.80</strain>
    </source>
</reference>
<evidence type="ECO:0000256" key="1">
    <source>
        <dbReference type="ARBA" id="ARBA00022737"/>
    </source>
</evidence>
<dbReference type="STRING" id="554055.A0A2P6VF31"/>
<dbReference type="Pfam" id="PF12796">
    <property type="entry name" value="Ank_2"/>
    <property type="match status" value="2"/>
</dbReference>
<feature type="repeat" description="ANK" evidence="3">
    <location>
        <begin position="78"/>
        <end position="110"/>
    </location>
</feature>
<feature type="repeat" description="ANK" evidence="3">
    <location>
        <begin position="45"/>
        <end position="77"/>
    </location>
</feature>
<dbReference type="EMBL" id="LHPF02000009">
    <property type="protein sequence ID" value="PSC72679.1"/>
    <property type="molecule type" value="Genomic_DNA"/>
</dbReference>
<organism evidence="4 5">
    <name type="scientific">Micractinium conductrix</name>
    <dbReference type="NCBI Taxonomy" id="554055"/>
    <lineage>
        <taxon>Eukaryota</taxon>
        <taxon>Viridiplantae</taxon>
        <taxon>Chlorophyta</taxon>
        <taxon>core chlorophytes</taxon>
        <taxon>Trebouxiophyceae</taxon>
        <taxon>Chlorellales</taxon>
        <taxon>Chlorellaceae</taxon>
        <taxon>Chlorella clade</taxon>
        <taxon>Micractinium</taxon>
    </lineage>
</organism>
<dbReference type="Proteomes" id="UP000239649">
    <property type="component" value="Unassembled WGS sequence"/>
</dbReference>
<proteinExistence type="predicted"/>
<name>A0A2P6VF31_9CHLO</name>
<gene>
    <name evidence="4" type="ORF">C2E20_4057</name>
</gene>
<keyword evidence="1" id="KW-0677">Repeat</keyword>
<dbReference type="InterPro" id="IPR002110">
    <property type="entry name" value="Ankyrin_rpt"/>
</dbReference>
<evidence type="ECO:0000313" key="4">
    <source>
        <dbReference type="EMBL" id="PSC72679.1"/>
    </source>
</evidence>
<comment type="caution">
    <text evidence="4">The sequence shown here is derived from an EMBL/GenBank/DDBJ whole genome shotgun (WGS) entry which is preliminary data.</text>
</comment>
<dbReference type="OrthoDB" id="545369at2759"/>
<evidence type="ECO:0000313" key="5">
    <source>
        <dbReference type="Proteomes" id="UP000239649"/>
    </source>
</evidence>
<sequence>MAVNLNVHGVFEAEKRLHQAARQCDLEALRECLSAGASPGRQDHNGTSPLHSAARRRHAPFVAALLAAGADPNVRNGRNRTPLHWAAASGCTACTGSLLAAGATPLAASRSRRTAAHLAAANNQAATLRQLLATDPGVALLRDHRKRTPLQCALEHSAVEAARCLLEAGPQQPAGKLLSTIRRKAQPPEVVPLLYSLVATHMPLAEQEWASIPAPCDALRDALPAVLQRSAAEAGQLVRHLSLGEQDRLVTLAFCLERVHRRRPTRRSYVLPRLPTELVWRIVALAAAG</sequence>
<dbReference type="PANTHER" id="PTHR24201:SF16">
    <property type="entry name" value="ANKYRIN-1-LIKE-RELATED"/>
    <property type="match status" value="1"/>
</dbReference>
<dbReference type="Gene3D" id="1.25.40.20">
    <property type="entry name" value="Ankyrin repeat-containing domain"/>
    <property type="match status" value="2"/>
</dbReference>
<dbReference type="InterPro" id="IPR036770">
    <property type="entry name" value="Ankyrin_rpt-contain_sf"/>
</dbReference>
<dbReference type="AlphaFoldDB" id="A0A2P6VF31"/>
<dbReference type="GO" id="GO:0005634">
    <property type="term" value="C:nucleus"/>
    <property type="evidence" value="ECO:0007669"/>
    <property type="project" value="TreeGrafter"/>
</dbReference>
<dbReference type="PANTHER" id="PTHR24201">
    <property type="entry name" value="ANK_REP_REGION DOMAIN-CONTAINING PROTEIN"/>
    <property type="match status" value="1"/>
</dbReference>
<evidence type="ECO:0000256" key="2">
    <source>
        <dbReference type="ARBA" id="ARBA00023043"/>
    </source>
</evidence>
<protein>
    <submittedName>
        <fullName evidence="4">Uncharacterized protein</fullName>
    </submittedName>
</protein>
<evidence type="ECO:0000256" key="3">
    <source>
        <dbReference type="PROSITE-ProRule" id="PRU00023"/>
    </source>
</evidence>
<dbReference type="SUPFAM" id="SSF48403">
    <property type="entry name" value="Ankyrin repeat"/>
    <property type="match status" value="1"/>
</dbReference>